<dbReference type="GeneID" id="130499049"/>
<dbReference type="Proteomes" id="UP000504610">
    <property type="component" value="Chromosome 8"/>
</dbReference>
<dbReference type="RefSeq" id="XP_056848922.1">
    <property type="nucleotide sequence ID" value="XM_056992942.1"/>
</dbReference>
<feature type="compositionally biased region" description="Acidic residues" evidence="1">
    <location>
        <begin position="96"/>
        <end position="117"/>
    </location>
</feature>
<feature type="region of interest" description="Disordered" evidence="1">
    <location>
        <begin position="1"/>
        <end position="38"/>
    </location>
</feature>
<accession>A0A9W3CBQ7</accession>
<reference evidence="3" key="1">
    <citation type="journal article" date="2019" name="Database">
        <title>The radish genome database (RadishGD): an integrated information resource for radish genomics.</title>
        <authorList>
            <person name="Yu H.J."/>
            <person name="Baek S."/>
            <person name="Lee Y.J."/>
            <person name="Cho A."/>
            <person name="Mun J.H."/>
        </authorList>
    </citation>
    <scope>NUCLEOTIDE SEQUENCE [LARGE SCALE GENOMIC DNA]</scope>
    <source>
        <strain evidence="3">cv. WK10039</strain>
    </source>
</reference>
<feature type="region of interest" description="Disordered" evidence="1">
    <location>
        <begin position="481"/>
        <end position="525"/>
    </location>
</feature>
<dbReference type="AlphaFoldDB" id="A0A9W3CBQ7"/>
<feature type="compositionally biased region" description="Low complexity" evidence="1">
    <location>
        <begin position="24"/>
        <end position="38"/>
    </location>
</feature>
<dbReference type="PANTHER" id="PTHR33240:SF8">
    <property type="entry name" value="OS03G0439900 PROTEIN"/>
    <property type="match status" value="1"/>
</dbReference>
<feature type="compositionally biased region" description="Polar residues" evidence="1">
    <location>
        <begin position="1"/>
        <end position="13"/>
    </location>
</feature>
<sequence length="791" mass="88936">MTNNDSANLQTPLNGAPKDALNTPAADVSAADAPANAVSLDEFKKLLSAYKKRSEEQDKLMGTLTKQERPSGQNPSETSLVAKGNSEKPQTSEKDTQEDEIERIDLDPSDDSEEDIDVPPRRTRSRSARESSPFEKPMTEEEENLYWIEQEELAERKTEITRHERRQARKTAGEDPEIRDLRDYITKTAAEVRAVKSQIHHATSAAPEIDRLLDVARKTPFTARISETKVSNPGKLKIPMYNGTTDPKAHLQAFHITMGRARLRESEKDAGYCRLFVENLEGAPLEWFSRLKRNSIGSFRQLASEFLFKYSMFIDRETSDVDLWSLTQEEGETLREFISRFKLIMAKVSGISDKVAIDALRKALWYKSKFRKWITLEKPHTIQDALHKASDYIMIEEETNYVHHEGEELQGAHNYAINPEQGRTSGNTWNRNQNYDKNVYCKFHQTEGHSTANCKVIGARLAAKLLAGELSGVTSVKDLILDSDRPPKTNKNPPAENSSPKNQAGDKRERRPDDRGNNNSRNRVNMIMGGSQYCKDSVSAIKAYQRKAELTAKYPPRSPPQDGRNTSITFTEEEAYGIDQPHCDHLVIDLVIRDLEVARILIDTGSTVNLIFRDTLRRMGVELEEVTPVPKPLTGFSGQTSMTLGSIQLHVIAKNVTRIVDFAVVDSPAIYNAIMGTPWLNAMKAVPSTYHLGIKFPTRTGIAAIWGCQKQSRLCFLAEHKLRQITTTSTVKRKRTQPSAEDKKTSPAEADTEIGNIPDSEDNVTTQREEENPEVNVDPTTKAVDGKPTNE</sequence>
<evidence type="ECO:0000256" key="1">
    <source>
        <dbReference type="SAM" id="MobiDB-lite"/>
    </source>
</evidence>
<dbReference type="InterPro" id="IPR021109">
    <property type="entry name" value="Peptidase_aspartic_dom_sf"/>
</dbReference>
<feature type="compositionally biased region" description="Polar residues" evidence="1">
    <location>
        <begin position="70"/>
        <end position="79"/>
    </location>
</feature>
<dbReference type="Gene3D" id="2.40.70.10">
    <property type="entry name" value="Acid Proteases"/>
    <property type="match status" value="1"/>
</dbReference>
<feature type="compositionally biased region" description="Polar residues" evidence="1">
    <location>
        <begin position="489"/>
        <end position="502"/>
    </location>
</feature>
<feature type="region of interest" description="Disordered" evidence="1">
    <location>
        <begin position="728"/>
        <end position="791"/>
    </location>
</feature>
<evidence type="ECO:0000313" key="4">
    <source>
        <dbReference type="RefSeq" id="XP_056848922.1"/>
    </source>
</evidence>
<keyword evidence="3" id="KW-1185">Reference proteome</keyword>
<dbReference type="InterPro" id="IPR005162">
    <property type="entry name" value="Retrotrans_gag_dom"/>
</dbReference>
<dbReference type="CDD" id="cd00303">
    <property type="entry name" value="retropepsin_like"/>
    <property type="match status" value="1"/>
</dbReference>
<evidence type="ECO:0000259" key="2">
    <source>
        <dbReference type="Pfam" id="PF03732"/>
    </source>
</evidence>
<dbReference type="PANTHER" id="PTHR33240">
    <property type="entry name" value="OS08G0508500 PROTEIN"/>
    <property type="match status" value="1"/>
</dbReference>
<gene>
    <name evidence="4" type="primary">LOC130499049</name>
</gene>
<evidence type="ECO:0000313" key="3">
    <source>
        <dbReference type="Proteomes" id="UP000504610"/>
    </source>
</evidence>
<feature type="domain" description="Retrotransposon gag" evidence="2">
    <location>
        <begin position="274"/>
        <end position="365"/>
    </location>
</feature>
<protein>
    <submittedName>
        <fullName evidence="4">Uncharacterized protein LOC130499049</fullName>
    </submittedName>
</protein>
<reference evidence="4" key="2">
    <citation type="submission" date="2025-08" db="UniProtKB">
        <authorList>
            <consortium name="RefSeq"/>
        </authorList>
    </citation>
    <scope>IDENTIFICATION</scope>
    <source>
        <tissue evidence="4">Leaf</tissue>
    </source>
</reference>
<proteinExistence type="predicted"/>
<feature type="compositionally biased region" description="Basic and acidic residues" evidence="1">
    <location>
        <begin position="504"/>
        <end position="516"/>
    </location>
</feature>
<dbReference type="Pfam" id="PF03732">
    <property type="entry name" value="Retrotrans_gag"/>
    <property type="match status" value="1"/>
</dbReference>
<dbReference type="OrthoDB" id="1113599at2759"/>
<feature type="compositionally biased region" description="Basic and acidic residues" evidence="1">
    <location>
        <begin position="127"/>
        <end position="139"/>
    </location>
</feature>
<organism evidence="3 4">
    <name type="scientific">Raphanus sativus</name>
    <name type="common">Radish</name>
    <name type="synonym">Raphanus raphanistrum var. sativus</name>
    <dbReference type="NCBI Taxonomy" id="3726"/>
    <lineage>
        <taxon>Eukaryota</taxon>
        <taxon>Viridiplantae</taxon>
        <taxon>Streptophyta</taxon>
        <taxon>Embryophyta</taxon>
        <taxon>Tracheophyta</taxon>
        <taxon>Spermatophyta</taxon>
        <taxon>Magnoliopsida</taxon>
        <taxon>eudicotyledons</taxon>
        <taxon>Gunneridae</taxon>
        <taxon>Pentapetalae</taxon>
        <taxon>rosids</taxon>
        <taxon>malvids</taxon>
        <taxon>Brassicales</taxon>
        <taxon>Brassicaceae</taxon>
        <taxon>Brassiceae</taxon>
        <taxon>Raphanus</taxon>
    </lineage>
</organism>
<dbReference type="SUPFAM" id="SSF50630">
    <property type="entry name" value="Acid proteases"/>
    <property type="match status" value="1"/>
</dbReference>
<dbReference type="KEGG" id="rsz:130499049"/>
<name>A0A9W3CBQ7_RAPSA</name>
<feature type="region of interest" description="Disordered" evidence="1">
    <location>
        <begin position="55"/>
        <end position="145"/>
    </location>
</feature>